<keyword evidence="2" id="KW-0472">Membrane</keyword>
<evidence type="ECO:0000256" key="1">
    <source>
        <dbReference type="SAM" id="MobiDB-lite"/>
    </source>
</evidence>
<evidence type="ECO:0000256" key="2">
    <source>
        <dbReference type="SAM" id="Phobius"/>
    </source>
</evidence>
<feature type="region of interest" description="Disordered" evidence="1">
    <location>
        <begin position="261"/>
        <end position="285"/>
    </location>
</feature>
<reference evidence="3 4" key="1">
    <citation type="journal article" date="2020" name="ISME J.">
        <title>Uncovering the hidden diversity of litter-decomposition mechanisms in mushroom-forming fungi.</title>
        <authorList>
            <person name="Floudas D."/>
            <person name="Bentzer J."/>
            <person name="Ahren D."/>
            <person name="Johansson T."/>
            <person name="Persson P."/>
            <person name="Tunlid A."/>
        </authorList>
    </citation>
    <scope>NUCLEOTIDE SEQUENCE [LARGE SCALE GENOMIC DNA]</scope>
    <source>
        <strain evidence="3 4">CBS 291.85</strain>
    </source>
</reference>
<keyword evidence="4" id="KW-1185">Reference proteome</keyword>
<evidence type="ECO:0000313" key="4">
    <source>
        <dbReference type="Proteomes" id="UP000559256"/>
    </source>
</evidence>
<dbReference type="Proteomes" id="UP000559256">
    <property type="component" value="Unassembled WGS sequence"/>
</dbReference>
<feature type="compositionally biased region" description="Polar residues" evidence="1">
    <location>
        <begin position="270"/>
        <end position="279"/>
    </location>
</feature>
<feature type="transmembrane region" description="Helical" evidence="2">
    <location>
        <begin position="6"/>
        <end position="25"/>
    </location>
</feature>
<organism evidence="3 4">
    <name type="scientific">Tetrapyrgos nigripes</name>
    <dbReference type="NCBI Taxonomy" id="182062"/>
    <lineage>
        <taxon>Eukaryota</taxon>
        <taxon>Fungi</taxon>
        <taxon>Dikarya</taxon>
        <taxon>Basidiomycota</taxon>
        <taxon>Agaricomycotina</taxon>
        <taxon>Agaricomycetes</taxon>
        <taxon>Agaricomycetidae</taxon>
        <taxon>Agaricales</taxon>
        <taxon>Marasmiineae</taxon>
        <taxon>Marasmiaceae</taxon>
        <taxon>Tetrapyrgos</taxon>
    </lineage>
</organism>
<dbReference type="EMBL" id="JAACJM010000325">
    <property type="protein sequence ID" value="KAF5331484.1"/>
    <property type="molecule type" value="Genomic_DNA"/>
</dbReference>
<sequence>MPCSTVLVSIVAFIIFFLGCLFTVCKTSMSIGIDETIKNHPSRIHNFLLHPVANASKPCHCSFCYFHWRRCPNLQSRKQLEFLSAAASHPQPVIPSSPLRASPSSSDICTRRFQAPQGTTDFLDSSPHPQQRRQNKFIRANTEAIHIPGSHPDPSFGTFKLDSEDSLYDPWSVSEEDCNSVHIHVMDRLNSHSHLQLDQQTERNLQAQILSSTGSLTYDGGYQSGLQRTWYLRLQRALSFNGDHGHSTPSFTSTPITNLVMDSPPHYPQPLSSANSQRKAPTAKDEDQGVFFSFRNEALYLDNHKDNVKVTVEDNLLETERKALKKAENERYIRTRRKKLYAKNVNLGMSMGDKENATPLVPVPVPIPIPVPISTPTLAEPVPPTSYWNYAI</sequence>
<keyword evidence="2" id="KW-1133">Transmembrane helix</keyword>
<keyword evidence="2" id="KW-0812">Transmembrane</keyword>
<comment type="caution">
    <text evidence="3">The sequence shown here is derived from an EMBL/GenBank/DDBJ whole genome shotgun (WGS) entry which is preliminary data.</text>
</comment>
<evidence type="ECO:0000313" key="3">
    <source>
        <dbReference type="EMBL" id="KAF5331484.1"/>
    </source>
</evidence>
<protein>
    <submittedName>
        <fullName evidence="3">Uncharacterized protein</fullName>
    </submittedName>
</protein>
<gene>
    <name evidence="3" type="ORF">D9758_015491</name>
</gene>
<proteinExistence type="predicted"/>
<name>A0A8H5FC78_9AGAR</name>
<accession>A0A8H5FC78</accession>
<dbReference type="AlphaFoldDB" id="A0A8H5FC78"/>